<dbReference type="InterPro" id="IPR011564">
    <property type="entry name" value="Telomer_end-bd_POT1/Cdc13"/>
</dbReference>
<feature type="compositionally biased region" description="Acidic residues" evidence="5">
    <location>
        <begin position="635"/>
        <end position="662"/>
    </location>
</feature>
<accession>A0A8H4V6B4</accession>
<comment type="caution">
    <text evidence="7">The sequence shown here is derived from an EMBL/GenBank/DDBJ whole genome shotgun (WGS) entry which is preliminary data.</text>
</comment>
<feature type="compositionally biased region" description="Basic and acidic residues" evidence="5">
    <location>
        <begin position="264"/>
        <end position="284"/>
    </location>
</feature>
<dbReference type="InterPro" id="IPR012340">
    <property type="entry name" value="NA-bd_OB-fold"/>
</dbReference>
<feature type="compositionally biased region" description="Basic and acidic residues" evidence="5">
    <location>
        <begin position="567"/>
        <end position="577"/>
    </location>
</feature>
<dbReference type="SMART" id="SM00976">
    <property type="entry name" value="Telo_bind"/>
    <property type="match status" value="1"/>
</dbReference>
<keyword evidence="4" id="KW-0238">DNA-binding</keyword>
<dbReference type="SUPFAM" id="SSF50249">
    <property type="entry name" value="Nucleic acid-binding proteins"/>
    <property type="match status" value="1"/>
</dbReference>
<dbReference type="GO" id="GO:0016233">
    <property type="term" value="P:telomere capping"/>
    <property type="evidence" value="ECO:0007669"/>
    <property type="project" value="TreeGrafter"/>
</dbReference>
<dbReference type="Gene3D" id="2.40.50.140">
    <property type="entry name" value="Nucleic acid-binding proteins"/>
    <property type="match status" value="1"/>
</dbReference>
<name>A0A8H4V6B4_9HYPO</name>
<evidence type="ECO:0000256" key="4">
    <source>
        <dbReference type="ARBA" id="ARBA00023125"/>
    </source>
</evidence>
<feature type="compositionally biased region" description="Basic and acidic residues" evidence="5">
    <location>
        <begin position="1183"/>
        <end position="1203"/>
    </location>
</feature>
<evidence type="ECO:0000256" key="2">
    <source>
        <dbReference type="ARBA" id="ARBA00022454"/>
    </source>
</evidence>
<feature type="domain" description="Telomeric single stranded DNA binding POT1/Cdc13" evidence="6">
    <location>
        <begin position="1245"/>
        <end position="1382"/>
    </location>
</feature>
<feature type="region of interest" description="Disordered" evidence="5">
    <location>
        <begin position="486"/>
        <end position="885"/>
    </location>
</feature>
<evidence type="ECO:0000313" key="7">
    <source>
        <dbReference type="EMBL" id="KAF4509583.1"/>
    </source>
</evidence>
<feature type="compositionally biased region" description="Polar residues" evidence="5">
    <location>
        <begin position="248"/>
        <end position="261"/>
    </location>
</feature>
<proteinExistence type="predicted"/>
<feature type="compositionally biased region" description="Acidic residues" evidence="5">
    <location>
        <begin position="1004"/>
        <end position="1015"/>
    </location>
</feature>
<dbReference type="GO" id="GO:0010521">
    <property type="term" value="F:telomerase inhibitor activity"/>
    <property type="evidence" value="ECO:0007669"/>
    <property type="project" value="TreeGrafter"/>
</dbReference>
<evidence type="ECO:0000256" key="5">
    <source>
        <dbReference type="SAM" id="MobiDB-lite"/>
    </source>
</evidence>
<evidence type="ECO:0000259" key="6">
    <source>
        <dbReference type="SMART" id="SM00976"/>
    </source>
</evidence>
<feature type="compositionally biased region" description="Acidic residues" evidence="5">
    <location>
        <begin position="670"/>
        <end position="681"/>
    </location>
</feature>
<feature type="compositionally biased region" description="Basic and acidic residues" evidence="5">
    <location>
        <begin position="1043"/>
        <end position="1053"/>
    </location>
</feature>
<dbReference type="CDD" id="cd04497">
    <property type="entry name" value="hPOT1_OB1_like"/>
    <property type="match status" value="1"/>
</dbReference>
<feature type="compositionally biased region" description="Acidic residues" evidence="5">
    <location>
        <begin position="578"/>
        <end position="589"/>
    </location>
</feature>
<dbReference type="Pfam" id="PF02765">
    <property type="entry name" value="POT1"/>
    <property type="match status" value="1"/>
</dbReference>
<reference evidence="7 8" key="1">
    <citation type="journal article" date="2020" name="Genome Biol. Evol.">
        <title>A new high-quality draft genome assembly of the Chinese cordyceps Ophiocordyceps sinensis.</title>
        <authorList>
            <person name="Shu R."/>
            <person name="Zhang J."/>
            <person name="Meng Q."/>
            <person name="Zhang H."/>
            <person name="Zhou G."/>
            <person name="Li M."/>
            <person name="Wu P."/>
            <person name="Zhao Y."/>
            <person name="Chen C."/>
            <person name="Qin Q."/>
        </authorList>
    </citation>
    <scope>NUCLEOTIDE SEQUENCE [LARGE SCALE GENOMIC DNA]</scope>
    <source>
        <strain evidence="7 8">IOZ07</strain>
    </source>
</reference>
<dbReference type="GO" id="GO:0098505">
    <property type="term" value="F:G-rich strand telomeric DNA binding"/>
    <property type="evidence" value="ECO:0007669"/>
    <property type="project" value="TreeGrafter"/>
</dbReference>
<dbReference type="Proteomes" id="UP000557566">
    <property type="component" value="Unassembled WGS sequence"/>
</dbReference>
<feature type="region of interest" description="Disordered" evidence="5">
    <location>
        <begin position="141"/>
        <end position="204"/>
    </location>
</feature>
<dbReference type="OrthoDB" id="5363079at2759"/>
<feature type="region of interest" description="Disordered" evidence="5">
    <location>
        <begin position="916"/>
        <end position="1205"/>
    </location>
</feature>
<evidence type="ECO:0000256" key="1">
    <source>
        <dbReference type="ARBA" id="ARBA00004574"/>
    </source>
</evidence>
<gene>
    <name evidence="7" type="ORF">G6O67_003743</name>
</gene>
<evidence type="ECO:0000256" key="3">
    <source>
        <dbReference type="ARBA" id="ARBA00022895"/>
    </source>
</evidence>
<feature type="region of interest" description="Disordered" evidence="5">
    <location>
        <begin position="235"/>
        <end position="301"/>
    </location>
</feature>
<feature type="compositionally biased region" description="Pro residues" evidence="5">
    <location>
        <begin position="715"/>
        <end position="727"/>
    </location>
</feature>
<sequence length="1408" mass="152145">MAEAQSALEVLRGTEATPIAQLRPDIEDASSRVVDGVVTITWPYSIVTKSMAFILAEHDFRLRRERGQLRIELHGAAAQALASSSIGGGDEVRVSLDGAVWEEHQAATRLPAGTLAWQYTFSNRLLLHVRRAQDQGSDFIQVDAPHDQEPPPEPNSPQPDRLTPSPPDALSRPDQAMPLTIPDVVATPNSTLPAKRPASSMFSPGEYASPAFLKRARVSYGSLFEGGLDIFEEEKDPKAKEKRRPRFSMQNTAWRYTSRSPSPDADKPSDLENDGGDKSGRDEEAQAPANTPKPSPPRPLMVDEACQTHEVYLGPSRMEVQALAESGTHSMLQPPSASQAQHQGHHVGFQTPSRTLFDRRHDQRDLLRTADEPDMAYEAAGLRSNDFGVEAEQHVGSANTLDAPPVAASATSKAPFTEGIAAQGYPPAAFNGNHVDAAALNIDPVLQFPGTIPAPDHMYFGAPPPGHAEWHAEPLAARLPWAPVQADAQPSTAAVVDPSPVRRQPHSAGSGSRDPEGSEPNPNIDPNLSEGASEGDFTGGDREAGTTERDDAAGGDGDASDLPGEDYDLRNYDRARDDDDEGDFQEESEPNGSTEKQQALDLSEEDEDELHGQAPETEPYNRPVHGAEGMHRDLEDGENADYLSSDDDDDEEAGYSDEEDEYGYLYNEGYGDEEEEDEESGEYVGAFYAPPRPTAPQEPVFISLLSDSEDETEPQPVPGPPGIPPLPVGESIPIHGTVERISSEVDDDAEASRDEESSGYSSPEVVENEAWEQDAPAQQGVGTEPPASQSAQSAVLEAAEDSDEATSENANVHDDSEMEEGPQPENGEQHQDSGFNDVEPIGLAVADTLSSEPMDVGAPLGEDPQPQTDEPETMLQDQPMHGEPTDTLLEHQETAVEVFESRSSGPQAMEFEEQALTEASDSPMRDALPAKEEEHRQPGLRIANADVMSVVTEVEEADRESGTHPEASEDLAALKAPEATMSGGEAQRLPTPQPKENAVAPVDVENEALEEDGDDVAAQTQIMAEHQEYRTPGKQNASPPKPSEARDEARDEAQVDGDDQEPEVLIRVKSLRSRAHRMTRSRDADSESQEDPSVLLAKASATHPSGTKAGTEPKSPRRLRVASNRGDASDPSLALAKASASEPKDDQFPTRSQVASGKVDETTKAMAPVGASSWSPRGKRRHATPEVTRELRSKPHDAARRSTPETVVAETVLESPSVAGSVDDDDMAAMKRNLQRTLRTALPDYLPLRSLRSCLNKTIDMLAVSTLTPPQPHRPKHGPRDYMLELILTDPSTAPTTVIVAHLFRPHQASLPVVRAGDVVLLRRMQVVSVKGRGFGARAGDASAWAVFERDDADMLAQIKGPPVEVTDGEVEYAQGLKRWWAMQGQGALARVDKATQKASQANKADAR</sequence>
<dbReference type="PANTHER" id="PTHR14513:SF0">
    <property type="entry name" value="PROTECTION OF TELOMERES PROTEIN 1"/>
    <property type="match status" value="1"/>
</dbReference>
<keyword evidence="3" id="KW-0779">Telomere</keyword>
<evidence type="ECO:0000313" key="8">
    <source>
        <dbReference type="Proteomes" id="UP000557566"/>
    </source>
</evidence>
<dbReference type="GO" id="GO:0000783">
    <property type="term" value="C:nuclear telomere cap complex"/>
    <property type="evidence" value="ECO:0007669"/>
    <property type="project" value="TreeGrafter"/>
</dbReference>
<feature type="compositionally biased region" description="Basic residues" evidence="5">
    <location>
        <begin position="1069"/>
        <end position="1079"/>
    </location>
</feature>
<keyword evidence="2" id="KW-0158">Chromosome</keyword>
<dbReference type="InterPro" id="IPR028389">
    <property type="entry name" value="POT1"/>
</dbReference>
<protein>
    <recommendedName>
        <fullName evidence="6">Telomeric single stranded DNA binding POT1/Cdc13 domain-containing protein</fullName>
    </recommendedName>
</protein>
<comment type="subcellular location">
    <subcellularLocation>
        <location evidence="1">Chromosome</location>
        <location evidence="1">Telomere</location>
    </subcellularLocation>
</comment>
<dbReference type="PANTHER" id="PTHR14513">
    <property type="entry name" value="PROTECTION OF TELOMERES 1"/>
    <property type="match status" value="1"/>
</dbReference>
<feature type="compositionally biased region" description="Basic and acidic residues" evidence="5">
    <location>
        <begin position="928"/>
        <end position="937"/>
    </location>
</feature>
<dbReference type="GO" id="GO:0032210">
    <property type="term" value="P:regulation of telomere maintenance via telomerase"/>
    <property type="evidence" value="ECO:0007669"/>
    <property type="project" value="TreeGrafter"/>
</dbReference>
<feature type="compositionally biased region" description="Basic and acidic residues" evidence="5">
    <location>
        <begin position="539"/>
        <end position="552"/>
    </location>
</feature>
<organism evidence="7 8">
    <name type="scientific">Ophiocordyceps sinensis</name>
    <dbReference type="NCBI Taxonomy" id="72228"/>
    <lineage>
        <taxon>Eukaryota</taxon>
        <taxon>Fungi</taxon>
        <taxon>Dikarya</taxon>
        <taxon>Ascomycota</taxon>
        <taxon>Pezizomycotina</taxon>
        <taxon>Sordariomycetes</taxon>
        <taxon>Hypocreomycetidae</taxon>
        <taxon>Hypocreales</taxon>
        <taxon>Ophiocordycipitaceae</taxon>
        <taxon>Ophiocordyceps</taxon>
    </lineage>
</organism>
<keyword evidence="8" id="KW-1185">Reference proteome</keyword>
<dbReference type="EMBL" id="JAAVMX010000004">
    <property type="protein sequence ID" value="KAF4509583.1"/>
    <property type="molecule type" value="Genomic_DNA"/>
</dbReference>